<proteinExistence type="predicted"/>
<dbReference type="AlphaFoldDB" id="A0A1S4JKZ3"/>
<evidence type="ECO:0000256" key="1">
    <source>
        <dbReference type="SAM" id="MobiDB-lite"/>
    </source>
</evidence>
<dbReference type="EnsemblMetazoa" id="CPIJ007242-RA">
    <property type="protein sequence ID" value="CPIJ007242-PA"/>
    <property type="gene ID" value="CPIJ007242"/>
</dbReference>
<feature type="compositionally biased region" description="Polar residues" evidence="1">
    <location>
        <begin position="119"/>
        <end position="130"/>
    </location>
</feature>
<evidence type="ECO:0000313" key="2">
    <source>
        <dbReference type="EnsemblMetazoa" id="CPIJ007242-PA"/>
    </source>
</evidence>
<keyword evidence="3" id="KW-1185">Reference proteome</keyword>
<dbReference type="SUPFAM" id="SSF57716">
    <property type="entry name" value="Glucocorticoid receptor-like (DNA-binding domain)"/>
    <property type="match status" value="1"/>
</dbReference>
<dbReference type="Gene3D" id="3.40.1800.20">
    <property type="match status" value="1"/>
</dbReference>
<evidence type="ECO:0000313" key="3">
    <source>
        <dbReference type="Proteomes" id="UP000002320"/>
    </source>
</evidence>
<feature type="region of interest" description="Disordered" evidence="1">
    <location>
        <begin position="117"/>
        <end position="144"/>
    </location>
</feature>
<accession>A0A1S4JKZ3</accession>
<sequence>MSSVEALLLCRVCANPADDSAMFRLFDDADGPLALAEIFLQVSGIAIQVGDSKLPKSCCQRCRDRLQEVEDLRSLCQESDQKLRKMIGITVKEEEDSEEQNGNDVDAIPKVEMLELDESYSQWDDTGNQLDSDDSRSESSDDEK</sequence>
<reference evidence="2" key="1">
    <citation type="submission" date="2021-02" db="UniProtKB">
        <authorList>
            <consortium name="EnsemblMetazoa"/>
        </authorList>
    </citation>
    <scope>IDENTIFICATION</scope>
    <source>
        <strain evidence="2">JHB</strain>
    </source>
</reference>
<dbReference type="Pfam" id="PF07776">
    <property type="entry name" value="zf-AD"/>
    <property type="match status" value="1"/>
</dbReference>
<dbReference type="PROSITE" id="PS51915">
    <property type="entry name" value="ZAD"/>
    <property type="match status" value="1"/>
</dbReference>
<dbReference type="GO" id="GO:0008270">
    <property type="term" value="F:zinc ion binding"/>
    <property type="evidence" value="ECO:0007669"/>
    <property type="project" value="UniProtKB-UniRule"/>
</dbReference>
<dbReference type="OrthoDB" id="427030at2759"/>
<name>A0A1S4JKZ3_CULQU</name>
<feature type="compositionally biased region" description="Basic and acidic residues" evidence="1">
    <location>
        <begin position="133"/>
        <end position="144"/>
    </location>
</feature>
<dbReference type="InterPro" id="IPR012934">
    <property type="entry name" value="Znf_AD"/>
</dbReference>
<dbReference type="InParanoid" id="A0A1S4JKZ3"/>
<dbReference type="GO" id="GO:0005634">
    <property type="term" value="C:nucleus"/>
    <property type="evidence" value="ECO:0007669"/>
    <property type="project" value="InterPro"/>
</dbReference>
<dbReference type="VEuPathDB" id="VectorBase:CPIJ007242"/>
<protein>
    <submittedName>
        <fullName evidence="2">Uncharacterized protein</fullName>
    </submittedName>
</protein>
<dbReference type="Proteomes" id="UP000002320">
    <property type="component" value="Unassembled WGS sequence"/>
</dbReference>
<dbReference type="SMART" id="SM00868">
    <property type="entry name" value="zf-AD"/>
    <property type="match status" value="1"/>
</dbReference>
<organism evidence="2 3">
    <name type="scientific">Culex quinquefasciatus</name>
    <name type="common">Southern house mosquito</name>
    <name type="synonym">Culex pungens</name>
    <dbReference type="NCBI Taxonomy" id="7176"/>
    <lineage>
        <taxon>Eukaryota</taxon>
        <taxon>Metazoa</taxon>
        <taxon>Ecdysozoa</taxon>
        <taxon>Arthropoda</taxon>
        <taxon>Hexapoda</taxon>
        <taxon>Insecta</taxon>
        <taxon>Pterygota</taxon>
        <taxon>Neoptera</taxon>
        <taxon>Endopterygota</taxon>
        <taxon>Diptera</taxon>
        <taxon>Nematocera</taxon>
        <taxon>Culicoidea</taxon>
        <taxon>Culicidae</taxon>
        <taxon>Culicinae</taxon>
        <taxon>Culicini</taxon>
        <taxon>Culex</taxon>
        <taxon>Culex</taxon>
    </lineage>
</organism>
<dbReference type="VEuPathDB" id="VectorBase:CQUJHB002222"/>